<evidence type="ECO:0000259" key="1">
    <source>
        <dbReference type="Pfam" id="PF07969"/>
    </source>
</evidence>
<dbReference type="InterPro" id="IPR033932">
    <property type="entry name" value="YtcJ-like"/>
</dbReference>
<dbReference type="CDD" id="cd01300">
    <property type="entry name" value="YtcJ_like"/>
    <property type="match status" value="1"/>
</dbReference>
<gene>
    <name evidence="2" type="ORF">TQ39_16440</name>
</gene>
<proteinExistence type="predicted"/>
<dbReference type="PATRIC" id="fig|1550024.3.peg.3751"/>
<keyword evidence="2" id="KW-0378">Hydrolase</keyword>
<keyword evidence="3" id="KW-1185">Reference proteome</keyword>
<organism evidence="2 3">
    <name type="scientific">Ruthenibacterium lactatiformans</name>
    <dbReference type="NCBI Taxonomy" id="1550024"/>
    <lineage>
        <taxon>Bacteria</taxon>
        <taxon>Bacillati</taxon>
        <taxon>Bacillota</taxon>
        <taxon>Clostridia</taxon>
        <taxon>Eubacteriales</taxon>
        <taxon>Oscillospiraceae</taxon>
        <taxon>Ruthenibacterium</taxon>
    </lineage>
</organism>
<dbReference type="PANTHER" id="PTHR22642">
    <property type="entry name" value="IMIDAZOLONEPROPIONASE"/>
    <property type="match status" value="1"/>
</dbReference>
<name>A0A0D8IZ04_9FIRM</name>
<dbReference type="SUPFAM" id="SSF51338">
    <property type="entry name" value="Composite domain of metallo-dependent hydrolases"/>
    <property type="match status" value="1"/>
</dbReference>
<dbReference type="Gene3D" id="3.10.310.70">
    <property type="match status" value="1"/>
</dbReference>
<sequence length="535" mass="59000">MAKRMYYGGTVLTMEDILYAQALLVEDGVIRAVGSEAEVRAAAGRDCEMVDLKGHTLMPAFIDAHSHFSGCANALLQVPLGEAVSFDEIEERIAAFIRDNHISKGQWVAAQGFDHNVLREKRPPRREVLDRAAPDNPVIMAHQSGHTGVLNTLALERLGITPDTPVPEGGVMEVADGKVTGYMEETAFLNCQSRVPMPAPEDLMGAYLRAQDGYARRGVTTVQEGMMIPAMEPLYRQLCAAGLLKLDVVGYLDITQADGMRTALSEHIGQYSGRFKVGGYKTFLDGSPQARTAWLREPYCGAEENYRGYPRMSNEELAGYVDRALDENMQLLVHCNGDAACEQYLRVYGERLRARAASGKPCRAIRPVIIHAQMLAPDQLSRAAQNGMIPSFFVAHVYHWGDVHLENLGPERAARISPAASAGAQGLRYTFHQDAPVIQPDMLETVWCAVNRVTKQGTVLGPQERVPVLDALRAVTINAAYQYFEEGSKGSLRPGKRADLVILEEDPLKALPMHLRDIRILETVKDGKTIYRTDI</sequence>
<comment type="caution">
    <text evidence="2">The sequence shown here is derived from an EMBL/GenBank/DDBJ whole genome shotgun (WGS) entry which is preliminary data.</text>
</comment>
<dbReference type="InterPro" id="IPR032466">
    <property type="entry name" value="Metal_Hydrolase"/>
</dbReference>
<accession>A0A0D8IZ04</accession>
<dbReference type="InterPro" id="IPR013108">
    <property type="entry name" value="Amidohydro_3"/>
</dbReference>
<dbReference type="PANTHER" id="PTHR22642:SF2">
    <property type="entry name" value="PROTEIN LONG AFTER FAR-RED 3"/>
    <property type="match status" value="1"/>
</dbReference>
<dbReference type="SUPFAM" id="SSF51556">
    <property type="entry name" value="Metallo-dependent hydrolases"/>
    <property type="match status" value="1"/>
</dbReference>
<dbReference type="Gene3D" id="3.20.20.140">
    <property type="entry name" value="Metal-dependent hydrolases"/>
    <property type="match status" value="1"/>
</dbReference>
<dbReference type="Pfam" id="PF07969">
    <property type="entry name" value="Amidohydro_3"/>
    <property type="match status" value="1"/>
</dbReference>
<protein>
    <submittedName>
        <fullName evidence="2">Amidohydrolase</fullName>
    </submittedName>
</protein>
<reference evidence="2" key="1">
    <citation type="submission" date="2015-02" db="EMBL/GenBank/DDBJ databases">
        <title>A novel member of the family Ruminococcaceae isolated from human feces.</title>
        <authorList>
            <person name="Shkoporov A.N."/>
            <person name="Chaplin A.V."/>
            <person name="Motuzova O.V."/>
            <person name="Kafarskaia L.I."/>
            <person name="Khokhlova E.V."/>
            <person name="Efimov B.A."/>
        </authorList>
    </citation>
    <scope>NUCLEOTIDE SEQUENCE [LARGE SCALE GENOMIC DNA]</scope>
    <source>
        <strain evidence="2">585-1</strain>
    </source>
</reference>
<dbReference type="GO" id="GO:0016810">
    <property type="term" value="F:hydrolase activity, acting on carbon-nitrogen (but not peptide) bonds"/>
    <property type="evidence" value="ECO:0007669"/>
    <property type="project" value="InterPro"/>
</dbReference>
<dbReference type="AlphaFoldDB" id="A0A0D8IZ04"/>
<feature type="domain" description="Amidohydrolase 3" evidence="1">
    <location>
        <begin position="48"/>
        <end position="531"/>
    </location>
</feature>
<dbReference type="Proteomes" id="UP000032483">
    <property type="component" value="Unassembled WGS sequence"/>
</dbReference>
<dbReference type="Gene3D" id="2.30.40.10">
    <property type="entry name" value="Urease, subunit C, domain 1"/>
    <property type="match status" value="1"/>
</dbReference>
<dbReference type="EMBL" id="JXXK01000032">
    <property type="protein sequence ID" value="KJF38753.1"/>
    <property type="molecule type" value="Genomic_DNA"/>
</dbReference>
<dbReference type="InterPro" id="IPR011059">
    <property type="entry name" value="Metal-dep_hydrolase_composite"/>
</dbReference>
<evidence type="ECO:0000313" key="3">
    <source>
        <dbReference type="Proteomes" id="UP000032483"/>
    </source>
</evidence>
<evidence type="ECO:0000313" key="2">
    <source>
        <dbReference type="EMBL" id="KJF38753.1"/>
    </source>
</evidence>